<name>F6B8W1_DESCC</name>
<reference evidence="1" key="1">
    <citation type="submission" date="2011-05" db="EMBL/GenBank/DDBJ databases">
        <title>Complete sequence of Desulfotomaculum carboxydivorans CO-1-SRB.</title>
        <authorList>
            <consortium name="US DOE Joint Genome Institute"/>
            <person name="Lucas S."/>
            <person name="Han J."/>
            <person name="Lapidus A."/>
            <person name="Cheng J.-F."/>
            <person name="Goodwin L."/>
            <person name="Pitluck S."/>
            <person name="Peters L."/>
            <person name="Mikhailova N."/>
            <person name="Lu M."/>
            <person name="Han C."/>
            <person name="Tapia R."/>
            <person name="Land M."/>
            <person name="Hauser L."/>
            <person name="Kyrpides N."/>
            <person name="Ivanova N."/>
            <person name="Pagani I."/>
            <person name="Stams A."/>
            <person name="Plugge C."/>
            <person name="Muyzer G."/>
            <person name="Kuever J."/>
            <person name="Parshina S."/>
            <person name="Ivanova A."/>
            <person name="Nazina T."/>
            <person name="Woyke T."/>
        </authorList>
    </citation>
    <scope>NUCLEOTIDE SEQUENCE [LARGE SCALE GENOMIC DNA]</scope>
    <source>
        <strain evidence="1">CO-1-SRB</strain>
    </source>
</reference>
<dbReference type="AlphaFoldDB" id="F6B8W1"/>
<dbReference type="Proteomes" id="UP000009226">
    <property type="component" value="Chromosome"/>
</dbReference>
<keyword evidence="2" id="KW-1185">Reference proteome</keyword>
<protein>
    <submittedName>
        <fullName evidence="1">Uncharacterized protein</fullName>
    </submittedName>
</protein>
<dbReference type="eggNOG" id="ENOG502Z8CM">
    <property type="taxonomic scope" value="Bacteria"/>
</dbReference>
<organism evidence="1 2">
    <name type="scientific">Desulfotomaculum nigrificans (strain DSM 14880 / VKM B-2319 / CO-1-SRB)</name>
    <name type="common">Desulfotomaculum carboxydivorans</name>
    <dbReference type="NCBI Taxonomy" id="868595"/>
    <lineage>
        <taxon>Bacteria</taxon>
        <taxon>Bacillati</taxon>
        <taxon>Bacillota</taxon>
        <taxon>Clostridia</taxon>
        <taxon>Eubacteriales</taxon>
        <taxon>Desulfotomaculaceae</taxon>
        <taxon>Desulfotomaculum</taxon>
    </lineage>
</organism>
<dbReference type="STRING" id="868595.Desca_0727"/>
<accession>F6B8W1</accession>
<gene>
    <name evidence="1" type="ordered locus">Desca_0727</name>
</gene>
<dbReference type="KEGG" id="dca:Desca_0727"/>
<sequence>MCHETVKYTGEPFVDAGVAVMEHHLGKPCEDFKPEDLEKAARWLIKIYERKSLKGYLTIHFPNSGWCNATISKEKKAEYINKVLQAYNFEPISGRECVYCHRPAQFLADRQHIPMLTGASTIITSPGGVPGLPVCGYCLMAIQFYPLATLKCQGKPLFWWTPEPDLTYSLTGEYFREIEKLIDGGSDKLPNLSWPKTILLDTAQKVLASYGDDKPLADCIGLHVTNYGAGPDYHQYRLPKELLEFLKLVRVKDEAVRSAHTHIIETAWVKDKNNKKQAKSQEKETPSRRNKYFEALVEVFEQANWSEKTKEIVHNFYFHKKPETFQYNNFALCKLFLEKVAGMDKQRLETIKRIADQVTNTLIIGNNETKWLNSLFNHEHKFHEFMRYLIRVQKRLAEKGQVLSLDDILIMLDLSNEEDTVSKDFSLVRDLFLIRMLELVGKNRKDMLNELELTSDTETN</sequence>
<evidence type="ECO:0000313" key="1">
    <source>
        <dbReference type="EMBL" id="AEF93612.1"/>
    </source>
</evidence>
<dbReference type="EMBL" id="CP002736">
    <property type="protein sequence ID" value="AEF93612.1"/>
    <property type="molecule type" value="Genomic_DNA"/>
</dbReference>
<evidence type="ECO:0000313" key="2">
    <source>
        <dbReference type="Proteomes" id="UP000009226"/>
    </source>
</evidence>
<dbReference type="RefSeq" id="WP_013809808.1">
    <property type="nucleotide sequence ID" value="NC_015565.1"/>
</dbReference>
<proteinExistence type="predicted"/>
<dbReference type="HOGENOM" id="CLU_032781_0_0_9"/>